<evidence type="ECO:0000313" key="15">
    <source>
        <dbReference type="WBParaSite" id="EVEC_0000013001-mRNA-1"/>
    </source>
</evidence>
<dbReference type="PROSITE" id="PS00107">
    <property type="entry name" value="PROTEIN_KINASE_ATP"/>
    <property type="match status" value="1"/>
</dbReference>
<dbReference type="InterPro" id="IPR011029">
    <property type="entry name" value="DEATH-like_dom_sf"/>
</dbReference>
<dbReference type="Gene3D" id="1.10.533.10">
    <property type="entry name" value="Death Domain, Fas"/>
    <property type="match status" value="1"/>
</dbReference>
<keyword evidence="3 11" id="KW-0723">Serine/threonine-protein kinase</keyword>
<evidence type="ECO:0000256" key="6">
    <source>
        <dbReference type="ARBA" id="ARBA00022777"/>
    </source>
</evidence>
<dbReference type="CDD" id="cd14066">
    <property type="entry name" value="STKc_IRAK"/>
    <property type="match status" value="1"/>
</dbReference>
<evidence type="ECO:0000256" key="5">
    <source>
        <dbReference type="ARBA" id="ARBA00022741"/>
    </source>
</evidence>
<dbReference type="SUPFAM" id="SSF56112">
    <property type="entry name" value="Protein kinase-like (PK-like)"/>
    <property type="match status" value="1"/>
</dbReference>
<protein>
    <recommendedName>
        <fullName evidence="2">non-specific serine/threonine protein kinase</fullName>
        <ecNumber evidence="2">2.7.11.1</ecNumber>
    </recommendedName>
</protein>
<dbReference type="InterPro" id="IPR051824">
    <property type="entry name" value="LRR_Rcpt-Like_S/T_Kinase"/>
</dbReference>
<dbReference type="WBParaSite" id="EVEC_0000013001-mRNA-1">
    <property type="protein sequence ID" value="EVEC_0000013001-mRNA-1"/>
    <property type="gene ID" value="EVEC_0000013001"/>
</dbReference>
<keyword evidence="14" id="KW-1185">Reference proteome</keyword>
<evidence type="ECO:0000256" key="1">
    <source>
        <dbReference type="ARBA" id="ARBA00008718"/>
    </source>
</evidence>
<keyword evidence="5 10" id="KW-0547">Nucleotide-binding</keyword>
<dbReference type="PANTHER" id="PTHR48006:SF102">
    <property type="entry name" value="LEUCINE-RICH REPEAT-CONTAINING PROTEIN DDB_G0281931-RELATED"/>
    <property type="match status" value="1"/>
</dbReference>
<dbReference type="PROSITE" id="PS00108">
    <property type="entry name" value="PROTEIN_KINASE_ST"/>
    <property type="match status" value="1"/>
</dbReference>
<accession>A0A0N4USM6</accession>
<evidence type="ECO:0000256" key="2">
    <source>
        <dbReference type="ARBA" id="ARBA00012513"/>
    </source>
</evidence>
<dbReference type="GO" id="GO:0004674">
    <property type="term" value="F:protein serine/threonine kinase activity"/>
    <property type="evidence" value="ECO:0007669"/>
    <property type="project" value="UniProtKB-KW"/>
</dbReference>
<dbReference type="GO" id="GO:0005524">
    <property type="term" value="F:ATP binding"/>
    <property type="evidence" value="ECO:0007669"/>
    <property type="project" value="UniProtKB-UniRule"/>
</dbReference>
<keyword evidence="7 10" id="KW-0067">ATP-binding</keyword>
<dbReference type="OrthoDB" id="4062651at2759"/>
<dbReference type="PROSITE" id="PS50011">
    <property type="entry name" value="PROTEIN_KINASE_DOM"/>
    <property type="match status" value="1"/>
</dbReference>
<keyword evidence="4" id="KW-0808">Transferase</keyword>
<reference evidence="15" key="1">
    <citation type="submission" date="2017-02" db="UniProtKB">
        <authorList>
            <consortium name="WormBaseParasite"/>
        </authorList>
    </citation>
    <scope>IDENTIFICATION</scope>
</reference>
<dbReference type="Gene3D" id="1.10.510.10">
    <property type="entry name" value="Transferase(Phosphotransferase) domain 1"/>
    <property type="match status" value="1"/>
</dbReference>
<evidence type="ECO:0000256" key="4">
    <source>
        <dbReference type="ARBA" id="ARBA00022679"/>
    </source>
</evidence>
<dbReference type="EMBL" id="UXUI01000045">
    <property type="protein sequence ID" value="VDD84948.1"/>
    <property type="molecule type" value="Genomic_DNA"/>
</dbReference>
<keyword evidence="6" id="KW-0418">Kinase</keyword>
<dbReference type="SMART" id="SM00220">
    <property type="entry name" value="S_TKc"/>
    <property type="match status" value="1"/>
</dbReference>
<dbReference type="PANTHER" id="PTHR48006">
    <property type="entry name" value="LEUCINE-RICH REPEAT-CONTAINING PROTEIN DDB_G0281931-RELATED"/>
    <property type="match status" value="1"/>
</dbReference>
<dbReference type="InterPro" id="IPR008271">
    <property type="entry name" value="Ser/Thr_kinase_AS"/>
</dbReference>
<evidence type="ECO:0000256" key="8">
    <source>
        <dbReference type="ARBA" id="ARBA00047899"/>
    </source>
</evidence>
<evidence type="ECO:0000313" key="14">
    <source>
        <dbReference type="Proteomes" id="UP000274131"/>
    </source>
</evidence>
<evidence type="ECO:0000313" key="13">
    <source>
        <dbReference type="EMBL" id="VDD84948.1"/>
    </source>
</evidence>
<evidence type="ECO:0000259" key="12">
    <source>
        <dbReference type="PROSITE" id="PS50011"/>
    </source>
</evidence>
<evidence type="ECO:0000256" key="11">
    <source>
        <dbReference type="RuleBase" id="RU000304"/>
    </source>
</evidence>
<dbReference type="InterPro" id="IPR011009">
    <property type="entry name" value="Kinase-like_dom_sf"/>
</dbReference>
<dbReference type="InterPro" id="IPR000719">
    <property type="entry name" value="Prot_kinase_dom"/>
</dbReference>
<evidence type="ECO:0000256" key="3">
    <source>
        <dbReference type="ARBA" id="ARBA00022527"/>
    </source>
</evidence>
<evidence type="ECO:0000256" key="7">
    <source>
        <dbReference type="ARBA" id="ARBA00022840"/>
    </source>
</evidence>
<proteinExistence type="inferred from homology"/>
<dbReference type="STRING" id="51028.A0A0N4USM6"/>
<dbReference type="InterPro" id="IPR017441">
    <property type="entry name" value="Protein_kinase_ATP_BS"/>
</dbReference>
<dbReference type="Gene3D" id="3.30.200.20">
    <property type="entry name" value="Phosphorylase Kinase, domain 1"/>
    <property type="match status" value="1"/>
</dbReference>
<organism evidence="15">
    <name type="scientific">Enterobius vermicularis</name>
    <name type="common">Human pinworm</name>
    <dbReference type="NCBI Taxonomy" id="51028"/>
    <lineage>
        <taxon>Eukaryota</taxon>
        <taxon>Metazoa</taxon>
        <taxon>Ecdysozoa</taxon>
        <taxon>Nematoda</taxon>
        <taxon>Chromadorea</taxon>
        <taxon>Rhabditida</taxon>
        <taxon>Spirurina</taxon>
        <taxon>Oxyuridomorpha</taxon>
        <taxon>Oxyuroidea</taxon>
        <taxon>Oxyuridae</taxon>
        <taxon>Enterobius</taxon>
    </lineage>
</organism>
<comment type="catalytic activity">
    <reaction evidence="9">
        <text>L-seryl-[protein] + ATP = O-phospho-L-seryl-[protein] + ADP + H(+)</text>
        <dbReference type="Rhea" id="RHEA:17989"/>
        <dbReference type="Rhea" id="RHEA-COMP:9863"/>
        <dbReference type="Rhea" id="RHEA-COMP:11604"/>
        <dbReference type="ChEBI" id="CHEBI:15378"/>
        <dbReference type="ChEBI" id="CHEBI:29999"/>
        <dbReference type="ChEBI" id="CHEBI:30616"/>
        <dbReference type="ChEBI" id="CHEBI:83421"/>
        <dbReference type="ChEBI" id="CHEBI:456216"/>
        <dbReference type="EC" id="2.7.11.1"/>
    </reaction>
</comment>
<dbReference type="EC" id="2.7.11.1" evidence="2"/>
<comment type="similarity">
    <text evidence="1">Belongs to the protein kinase superfamily. TKL Ser/Thr protein kinase family. Pelle subfamily.</text>
</comment>
<reference evidence="13 14" key="2">
    <citation type="submission" date="2018-10" db="EMBL/GenBank/DDBJ databases">
        <authorList>
            <consortium name="Pathogen Informatics"/>
        </authorList>
    </citation>
    <scope>NUCLEOTIDE SEQUENCE [LARGE SCALE GENOMIC DNA]</scope>
</reference>
<gene>
    <name evidence="13" type="ORF">EVEC_LOCUS91</name>
</gene>
<dbReference type="SUPFAM" id="SSF47986">
    <property type="entry name" value="DEATH domain"/>
    <property type="match status" value="1"/>
</dbReference>
<feature type="domain" description="Protein kinase" evidence="12">
    <location>
        <begin position="141"/>
        <end position="406"/>
    </location>
</feature>
<name>A0A0N4USM6_ENTVE</name>
<evidence type="ECO:0000256" key="9">
    <source>
        <dbReference type="ARBA" id="ARBA00048679"/>
    </source>
</evidence>
<dbReference type="FunFam" id="1.10.510.10:FF:000754">
    <property type="entry name" value="Interleukin-1 receptor-associated kinase"/>
    <property type="match status" value="1"/>
</dbReference>
<dbReference type="AlphaFoldDB" id="A0A0N4USM6"/>
<comment type="catalytic activity">
    <reaction evidence="8">
        <text>L-threonyl-[protein] + ATP = O-phospho-L-threonyl-[protein] + ADP + H(+)</text>
        <dbReference type="Rhea" id="RHEA:46608"/>
        <dbReference type="Rhea" id="RHEA-COMP:11060"/>
        <dbReference type="Rhea" id="RHEA-COMP:11605"/>
        <dbReference type="ChEBI" id="CHEBI:15378"/>
        <dbReference type="ChEBI" id="CHEBI:30013"/>
        <dbReference type="ChEBI" id="CHEBI:30616"/>
        <dbReference type="ChEBI" id="CHEBI:61977"/>
        <dbReference type="ChEBI" id="CHEBI:456216"/>
        <dbReference type="EC" id="2.7.11.1"/>
    </reaction>
</comment>
<dbReference type="Pfam" id="PF00069">
    <property type="entry name" value="Pkinase"/>
    <property type="match status" value="1"/>
</dbReference>
<feature type="binding site" evidence="10">
    <location>
        <position position="168"/>
    </location>
    <ligand>
        <name>ATP</name>
        <dbReference type="ChEBI" id="CHEBI:30616"/>
    </ligand>
</feature>
<evidence type="ECO:0000256" key="10">
    <source>
        <dbReference type="PROSITE-ProRule" id="PRU10141"/>
    </source>
</evidence>
<dbReference type="Proteomes" id="UP000274131">
    <property type="component" value="Unassembled WGS sequence"/>
</dbReference>
<sequence length="407" mass="45661">MKDINLIDIESCRLAVGCGSPAEVLLTIWGSKGNTVLQLYNYLARNRMIAAMRCIRNLADPSTSRVCSRGNSMDGSNEEGCNVCITRIVIETSFLLAFSPSHLLSQFFICSCVSEEEDVIAGLQNTISVKYREVLLATDGFAERNILGKGGYGIAYKGVWKNFEVAVKRFKSQRNCGSEERLLQSLRELRTLAKYRHDNILPLYGISLDGEDPCLIYQYMANGSLEDRLQRKGGTEVLTWQQRKIIAEGSARGLLFLHTGSNTPIIHGDIKTANILLDRHFEPKLSDFGLCRNGSVCVEEEDSVIASHVKGTFAYLPPEFKNSKILSTKLDIYSFGIVLLEIASGSRVYVENRDKPNLLQHVLHLEAEYEDDQTKFISLIIDKNCPDDDGACFSQSETLLYHHHFFH</sequence>